<evidence type="ECO:0008006" key="3">
    <source>
        <dbReference type="Google" id="ProtNLM"/>
    </source>
</evidence>
<organism evidence="1 2">
    <name type="scientific">Mucilaginibacter pallidiroseus</name>
    <dbReference type="NCBI Taxonomy" id="2599295"/>
    <lineage>
        <taxon>Bacteria</taxon>
        <taxon>Pseudomonadati</taxon>
        <taxon>Bacteroidota</taxon>
        <taxon>Sphingobacteriia</taxon>
        <taxon>Sphingobacteriales</taxon>
        <taxon>Sphingobacteriaceae</taxon>
        <taxon>Mucilaginibacter</taxon>
    </lineage>
</organism>
<keyword evidence="2" id="KW-1185">Reference proteome</keyword>
<dbReference type="RefSeq" id="WP_146381340.1">
    <property type="nucleotide sequence ID" value="NZ_VOEJ01000003.1"/>
</dbReference>
<dbReference type="Proteomes" id="UP000320042">
    <property type="component" value="Unassembled WGS sequence"/>
</dbReference>
<proteinExistence type="predicted"/>
<dbReference type="EMBL" id="VOEJ01000003">
    <property type="protein sequence ID" value="TWR29784.1"/>
    <property type="molecule type" value="Genomic_DNA"/>
</dbReference>
<protein>
    <recommendedName>
        <fullName evidence="3">HMA domain-containing protein</fullName>
    </recommendedName>
</protein>
<dbReference type="OrthoDB" id="1036397at2"/>
<evidence type="ECO:0000313" key="2">
    <source>
        <dbReference type="Proteomes" id="UP000320042"/>
    </source>
</evidence>
<comment type="caution">
    <text evidence="1">The sequence shown here is derived from an EMBL/GenBank/DDBJ whole genome shotgun (WGS) entry which is preliminary data.</text>
</comment>
<name>A0A563UEJ9_9SPHI</name>
<gene>
    <name evidence="1" type="ORF">FPZ43_07975</name>
</gene>
<dbReference type="AlphaFoldDB" id="A0A563UEJ9"/>
<evidence type="ECO:0000313" key="1">
    <source>
        <dbReference type="EMBL" id="TWR29784.1"/>
    </source>
</evidence>
<sequence length="72" mass="8095">MTTTVAVFKTNVKRRAQADRLLSLLNQSNPGCRINFDLDDCDKILRVEGNTLCCNKLIQLLKFNGHACEVLT</sequence>
<reference evidence="1 2" key="1">
    <citation type="submission" date="2019-07" db="EMBL/GenBank/DDBJ databases">
        <authorList>
            <person name="Kim J."/>
        </authorList>
    </citation>
    <scope>NUCLEOTIDE SEQUENCE [LARGE SCALE GENOMIC DNA]</scope>
    <source>
        <strain evidence="2">dk17</strain>
    </source>
</reference>
<accession>A0A563UEJ9</accession>